<dbReference type="GO" id="GO:0044283">
    <property type="term" value="P:small molecule biosynthetic process"/>
    <property type="evidence" value="ECO:0007669"/>
    <property type="project" value="UniProtKB-ARBA"/>
</dbReference>
<dbReference type="PANTHER" id="PTHR47990">
    <property type="entry name" value="2-OXOGLUTARATE (2OG) AND FE(II)-DEPENDENT OXYGENASE SUPERFAMILY PROTEIN-RELATED"/>
    <property type="match status" value="1"/>
</dbReference>
<proteinExistence type="inferred from homology"/>
<dbReference type="GO" id="GO:0046872">
    <property type="term" value="F:metal ion binding"/>
    <property type="evidence" value="ECO:0007669"/>
    <property type="project" value="UniProtKB-KW"/>
</dbReference>
<dbReference type="InterPro" id="IPR005123">
    <property type="entry name" value="Oxoglu/Fe-dep_dioxygenase_dom"/>
</dbReference>
<dbReference type="Pfam" id="PF14226">
    <property type="entry name" value="DIOX_N"/>
    <property type="match status" value="1"/>
</dbReference>
<evidence type="ECO:0000256" key="1">
    <source>
        <dbReference type="ARBA" id="ARBA00008056"/>
    </source>
</evidence>
<accession>A0A5N6UH78</accession>
<evidence type="ECO:0000313" key="5">
    <source>
        <dbReference type="Proteomes" id="UP000326950"/>
    </source>
</evidence>
<gene>
    <name evidence="4" type="ORF">BDV40DRAFT_292578</name>
</gene>
<protein>
    <recommendedName>
        <fullName evidence="3">Fe2OG dioxygenase domain-containing protein</fullName>
    </recommendedName>
</protein>
<sequence length="339" mass="37698">MESHTLEMTGLPPFPDNIPIATLPCLSLERLVARNSGEIQRLVHACEEVGLFYLDLRDVSLASKVLGDVDQLFQTAVELFDLPLAEKQAYDFSSQNSHFGYKAQGAELVDQQGNVDRNEFYNLPRNDLLGMTDPLPTPDVLKHRRGTLQSLARTCHSIAGVLLEHLNTSLGLGQSKLLDLHRLDAPSDDIIRLIKAPKQPVDDHRVALAEHTDYGSITLVFNRLGGLQVLPPGPDSQWLYVKPMPNTVIVNIGEAMVKLTNGLLKSSFHRVVPPPGDQARFPRYSVVYFCRPNNDVLLRSIAGDNRIPDPDPSEEAEAITSKEWVFQGWLARRAKPCSI</sequence>
<feature type="domain" description="Fe2OG dioxygenase" evidence="3">
    <location>
        <begin position="186"/>
        <end position="292"/>
    </location>
</feature>
<keyword evidence="5" id="KW-1185">Reference proteome</keyword>
<dbReference type="AlphaFoldDB" id="A0A5N6UH78"/>
<name>A0A5N6UH78_ASPTM</name>
<dbReference type="Proteomes" id="UP000326950">
    <property type="component" value="Unassembled WGS sequence"/>
</dbReference>
<dbReference type="EMBL" id="ML738720">
    <property type="protein sequence ID" value="KAE8157561.1"/>
    <property type="molecule type" value="Genomic_DNA"/>
</dbReference>
<keyword evidence="2" id="KW-0408">Iron</keyword>
<reference evidence="4 5" key="1">
    <citation type="submission" date="2019-04" db="EMBL/GenBank/DDBJ databases">
        <title>Friends and foes A comparative genomics study of 23 Aspergillus species from section Flavi.</title>
        <authorList>
            <consortium name="DOE Joint Genome Institute"/>
            <person name="Kjaerbolling I."/>
            <person name="Vesth T."/>
            <person name="Frisvad J.C."/>
            <person name="Nybo J.L."/>
            <person name="Theobald S."/>
            <person name="Kildgaard S."/>
            <person name="Isbrandt T."/>
            <person name="Kuo A."/>
            <person name="Sato A."/>
            <person name="Lyhne E.K."/>
            <person name="Kogle M.E."/>
            <person name="Wiebenga A."/>
            <person name="Kun R.S."/>
            <person name="Lubbers R.J."/>
            <person name="Makela M.R."/>
            <person name="Barry K."/>
            <person name="Chovatia M."/>
            <person name="Clum A."/>
            <person name="Daum C."/>
            <person name="Haridas S."/>
            <person name="He G."/>
            <person name="LaButti K."/>
            <person name="Lipzen A."/>
            <person name="Mondo S."/>
            <person name="Riley R."/>
            <person name="Salamov A."/>
            <person name="Simmons B.A."/>
            <person name="Magnuson J.K."/>
            <person name="Henrissat B."/>
            <person name="Mortensen U.H."/>
            <person name="Larsen T.O."/>
            <person name="Devries R.P."/>
            <person name="Grigoriev I.V."/>
            <person name="Machida M."/>
            <person name="Baker S.E."/>
            <person name="Andersen M.R."/>
        </authorList>
    </citation>
    <scope>NUCLEOTIDE SEQUENCE [LARGE SCALE GENOMIC DNA]</scope>
    <source>
        <strain evidence="4 5">CBS 117626</strain>
    </source>
</reference>
<evidence type="ECO:0000313" key="4">
    <source>
        <dbReference type="EMBL" id="KAE8157561.1"/>
    </source>
</evidence>
<keyword evidence="2" id="KW-0479">Metal-binding</keyword>
<dbReference type="Pfam" id="PF03171">
    <property type="entry name" value="2OG-FeII_Oxy"/>
    <property type="match status" value="1"/>
</dbReference>
<dbReference type="InterPro" id="IPR050231">
    <property type="entry name" value="Iron_ascorbate_oxido_reductase"/>
</dbReference>
<keyword evidence="2" id="KW-0560">Oxidoreductase</keyword>
<dbReference type="FunFam" id="2.60.120.330:FF:000045">
    <property type="entry name" value="Oxidoreductase, 2OG-Fe(II) oxygenase family, putative"/>
    <property type="match status" value="1"/>
</dbReference>
<dbReference type="InterPro" id="IPR044861">
    <property type="entry name" value="IPNS-like_FE2OG_OXY"/>
</dbReference>
<evidence type="ECO:0000256" key="2">
    <source>
        <dbReference type="RuleBase" id="RU003682"/>
    </source>
</evidence>
<dbReference type="InterPro" id="IPR026992">
    <property type="entry name" value="DIOX_N"/>
</dbReference>
<dbReference type="SUPFAM" id="SSF51197">
    <property type="entry name" value="Clavaminate synthase-like"/>
    <property type="match status" value="1"/>
</dbReference>
<dbReference type="InterPro" id="IPR027443">
    <property type="entry name" value="IPNS-like_sf"/>
</dbReference>
<dbReference type="OrthoDB" id="288590at2759"/>
<evidence type="ECO:0000259" key="3">
    <source>
        <dbReference type="PROSITE" id="PS51471"/>
    </source>
</evidence>
<dbReference type="Gene3D" id="2.60.120.330">
    <property type="entry name" value="B-lactam Antibiotic, Isopenicillin N Synthase, Chain"/>
    <property type="match status" value="1"/>
</dbReference>
<dbReference type="GO" id="GO:0016491">
    <property type="term" value="F:oxidoreductase activity"/>
    <property type="evidence" value="ECO:0007669"/>
    <property type="project" value="UniProtKB-KW"/>
</dbReference>
<organism evidence="4 5">
    <name type="scientific">Aspergillus tamarii</name>
    <dbReference type="NCBI Taxonomy" id="41984"/>
    <lineage>
        <taxon>Eukaryota</taxon>
        <taxon>Fungi</taxon>
        <taxon>Dikarya</taxon>
        <taxon>Ascomycota</taxon>
        <taxon>Pezizomycotina</taxon>
        <taxon>Eurotiomycetes</taxon>
        <taxon>Eurotiomycetidae</taxon>
        <taxon>Eurotiales</taxon>
        <taxon>Aspergillaceae</taxon>
        <taxon>Aspergillus</taxon>
        <taxon>Aspergillus subgen. Circumdati</taxon>
    </lineage>
</organism>
<dbReference type="PROSITE" id="PS51471">
    <property type="entry name" value="FE2OG_OXY"/>
    <property type="match status" value="1"/>
</dbReference>
<comment type="similarity">
    <text evidence="1 2">Belongs to the iron/ascorbate-dependent oxidoreductase family.</text>
</comment>